<dbReference type="InterPro" id="IPR019701">
    <property type="entry name" value="Phage_P22_NinX"/>
</dbReference>
<sequence length="116" mass="13196">MNYAEMSDSDIAEAVIKTIELDLGEYWLPSATGHGVVIINDDDETVRTFNPCKSPTDMWPLIVENHISLAFWSGEWEADCHAYWIDGAEWQFDGYRHANPLRAVAIVYLMMKEAGK</sequence>
<evidence type="ECO:0008006" key="3">
    <source>
        <dbReference type="Google" id="ProtNLM"/>
    </source>
</evidence>
<dbReference type="OrthoDB" id="13834at10239"/>
<keyword evidence="2" id="KW-1185">Reference proteome</keyword>
<reference evidence="1 2" key="1">
    <citation type="journal article" date="2015" name="Arch. Virol.">
        <title>Full-genome sequence of a novel myovirus, GF-2, infecting Edwardsiella tarda: comparison with other Edwardsiella myoviral genomes.</title>
        <authorList>
            <person name="Yasuike M."/>
            <person name="Nishiki I."/>
            <person name="Iwasaki Y."/>
            <person name="Nakamura Y."/>
            <person name="Fujiwara A."/>
            <person name="Sugaya E."/>
            <person name="Kawato Y."/>
            <person name="Nagai S."/>
            <person name="Kobayashi T."/>
            <person name="Ototake M."/>
            <person name="Nakai T."/>
        </authorList>
    </citation>
    <scope>NUCLEOTIDE SEQUENCE [LARGE SCALE GENOMIC DNA]</scope>
</reference>
<evidence type="ECO:0000313" key="1">
    <source>
        <dbReference type="EMBL" id="BAP28909.1"/>
    </source>
</evidence>
<dbReference type="RefSeq" id="YP_009126641.1">
    <property type="nucleotide sequence ID" value="NC_026611.1"/>
</dbReference>
<accession>A0A077KCA8</accession>
<dbReference type="Pfam" id="PF10765">
    <property type="entry name" value="Phage_P22_NinX"/>
    <property type="match status" value="1"/>
</dbReference>
<name>A0A077KCA8_9CAUD</name>
<dbReference type="Proteomes" id="UP000202039">
    <property type="component" value="Segment"/>
</dbReference>
<organism evidence="1 2">
    <name type="scientific">Edwardsiella phage GF-2</name>
    <dbReference type="NCBI Taxonomy" id="1537091"/>
    <lineage>
        <taxon>Viruses</taxon>
        <taxon>Duplodnaviria</taxon>
        <taxon>Heunggongvirae</taxon>
        <taxon>Uroviricota</taxon>
        <taxon>Caudoviricetes</taxon>
        <taxon>Gofduovirus</taxon>
        <taxon>Gofduovirus GF2</taxon>
    </lineage>
</organism>
<dbReference type="EMBL" id="AP014629">
    <property type="protein sequence ID" value="BAP28909.1"/>
    <property type="molecule type" value="Genomic_DNA"/>
</dbReference>
<evidence type="ECO:0000313" key="2">
    <source>
        <dbReference type="Proteomes" id="UP000202039"/>
    </source>
</evidence>
<protein>
    <recommendedName>
        <fullName evidence="3">DUF2591 domain-containing protein</fullName>
    </recommendedName>
</protein>
<dbReference type="KEGG" id="vg:23681460"/>
<dbReference type="GeneID" id="23681460"/>
<proteinExistence type="predicted"/>